<accession>A0A448WSY6</accession>
<evidence type="ECO:0000256" key="1">
    <source>
        <dbReference type="ARBA" id="ARBA00004163"/>
    </source>
</evidence>
<evidence type="ECO:0000256" key="5">
    <source>
        <dbReference type="ARBA" id="ARBA00022892"/>
    </source>
</evidence>
<dbReference type="GO" id="GO:0005789">
    <property type="term" value="C:endoplasmic reticulum membrane"/>
    <property type="evidence" value="ECO:0007669"/>
    <property type="project" value="UniProtKB-SubCell"/>
</dbReference>
<evidence type="ECO:0000313" key="12">
    <source>
        <dbReference type="EMBL" id="VEL19459.1"/>
    </source>
</evidence>
<dbReference type="InterPro" id="IPR056173">
    <property type="entry name" value="Sec20_C"/>
</dbReference>
<dbReference type="Proteomes" id="UP000784294">
    <property type="component" value="Unassembled WGS sequence"/>
</dbReference>
<protein>
    <recommendedName>
        <fullName evidence="11">Sec20 C-terminal domain-containing protein</fullName>
    </recommendedName>
</protein>
<comment type="subcellular location">
    <subcellularLocation>
        <location evidence="1">Endoplasmic reticulum membrane</location>
        <topology evidence="1">Single-pass type IV membrane protein</topology>
    </subcellularLocation>
</comment>
<dbReference type="GO" id="GO:0006890">
    <property type="term" value="P:retrograde vesicle-mediated transport, Golgi to endoplasmic reticulum"/>
    <property type="evidence" value="ECO:0007669"/>
    <property type="project" value="InterPro"/>
</dbReference>
<reference evidence="12" key="1">
    <citation type="submission" date="2018-11" db="EMBL/GenBank/DDBJ databases">
        <authorList>
            <consortium name="Pathogen Informatics"/>
        </authorList>
    </citation>
    <scope>NUCLEOTIDE SEQUENCE</scope>
</reference>
<dbReference type="GO" id="GO:0005484">
    <property type="term" value="F:SNAP receptor activity"/>
    <property type="evidence" value="ECO:0007669"/>
    <property type="project" value="InterPro"/>
</dbReference>
<evidence type="ECO:0000256" key="8">
    <source>
        <dbReference type="ARBA" id="ARBA00023136"/>
    </source>
</evidence>
<keyword evidence="7" id="KW-0175">Coiled coil</keyword>
<keyword evidence="5" id="KW-0931">ER-Golgi transport</keyword>
<keyword evidence="2" id="KW-0813">Transport</keyword>
<evidence type="ECO:0000259" key="11">
    <source>
        <dbReference type="Pfam" id="PF03908"/>
    </source>
</evidence>
<evidence type="ECO:0000256" key="4">
    <source>
        <dbReference type="ARBA" id="ARBA00022824"/>
    </source>
</evidence>
<evidence type="ECO:0000256" key="7">
    <source>
        <dbReference type="ARBA" id="ARBA00023054"/>
    </source>
</evidence>
<dbReference type="Pfam" id="PF03908">
    <property type="entry name" value="Sec20"/>
    <property type="match status" value="1"/>
</dbReference>
<evidence type="ECO:0000313" key="13">
    <source>
        <dbReference type="Proteomes" id="UP000784294"/>
    </source>
</evidence>
<dbReference type="OrthoDB" id="46868at2759"/>
<keyword evidence="6 10" id="KW-1133">Transmembrane helix</keyword>
<evidence type="ECO:0000256" key="2">
    <source>
        <dbReference type="ARBA" id="ARBA00022448"/>
    </source>
</evidence>
<dbReference type="AlphaFoldDB" id="A0A448WSY6"/>
<keyword evidence="4" id="KW-0256">Endoplasmic reticulum</keyword>
<comment type="caution">
    <text evidence="12">The sequence shown here is derived from an EMBL/GenBank/DDBJ whole genome shotgun (WGS) entry which is preliminary data.</text>
</comment>
<keyword evidence="8 10" id="KW-0472">Membrane</keyword>
<evidence type="ECO:0000256" key="9">
    <source>
        <dbReference type="ARBA" id="ARBA00037934"/>
    </source>
</evidence>
<name>A0A448WSY6_9PLAT</name>
<dbReference type="GO" id="GO:0031201">
    <property type="term" value="C:SNARE complex"/>
    <property type="evidence" value="ECO:0007669"/>
    <property type="project" value="TreeGrafter"/>
</dbReference>
<evidence type="ECO:0000256" key="6">
    <source>
        <dbReference type="ARBA" id="ARBA00022989"/>
    </source>
</evidence>
<keyword evidence="13" id="KW-1185">Reference proteome</keyword>
<keyword evidence="3 10" id="KW-0812">Transmembrane</keyword>
<evidence type="ECO:0000256" key="3">
    <source>
        <dbReference type="ARBA" id="ARBA00022692"/>
    </source>
</evidence>
<dbReference type="PANTHER" id="PTHR12825">
    <property type="entry name" value="BNIP1-RELATED"/>
    <property type="match status" value="1"/>
</dbReference>
<organism evidence="12 13">
    <name type="scientific">Protopolystoma xenopodis</name>
    <dbReference type="NCBI Taxonomy" id="117903"/>
    <lineage>
        <taxon>Eukaryota</taxon>
        <taxon>Metazoa</taxon>
        <taxon>Spiralia</taxon>
        <taxon>Lophotrochozoa</taxon>
        <taxon>Platyhelminthes</taxon>
        <taxon>Monogenea</taxon>
        <taxon>Polyopisthocotylea</taxon>
        <taxon>Polystomatidea</taxon>
        <taxon>Polystomatidae</taxon>
        <taxon>Protopolystoma</taxon>
    </lineage>
</organism>
<evidence type="ECO:0000256" key="10">
    <source>
        <dbReference type="SAM" id="Phobius"/>
    </source>
</evidence>
<dbReference type="InterPro" id="IPR005606">
    <property type="entry name" value="Sec20"/>
</dbReference>
<feature type="domain" description="Sec20 C-terminal" evidence="11">
    <location>
        <begin position="137"/>
        <end position="224"/>
    </location>
</feature>
<dbReference type="PANTHER" id="PTHR12825:SF0">
    <property type="entry name" value="VESICLE TRANSPORT PROTEIN SEC20"/>
    <property type="match status" value="1"/>
</dbReference>
<dbReference type="EMBL" id="CAAALY010041672">
    <property type="protein sequence ID" value="VEL19459.1"/>
    <property type="molecule type" value="Genomic_DNA"/>
</dbReference>
<comment type="similarity">
    <text evidence="9">Belongs to the SEC20 family.</text>
</comment>
<feature type="transmembrane region" description="Helical" evidence="10">
    <location>
        <begin position="204"/>
        <end position="222"/>
    </location>
</feature>
<proteinExistence type="inferred from homology"/>
<gene>
    <name evidence="12" type="ORF">PXEA_LOCUS12899</name>
</gene>
<sequence length="227" mass="26147">MIRPNIENLLRSFVASDASVKSCISLIEDSICSIKYANEFRTAFEKLQHKAKSNLLEMREILLKLYIDNDSSPPLHSLKMRSAASNNKRQFHELQDSYNKVVLKGIAHLEKLEKASLIYETYGRSNKTTRNYHDLDDDLTQELQSHARSLAEQVALSSSNATLAVDSSQKISDNANELREMSGELYVSSRLAKRLSRRRFTDRVLFTLAFLFYFLTCAYIFIKRSYK</sequence>